<gene>
    <name evidence="7" type="ORF">C7384_102246</name>
</gene>
<dbReference type="PANTHER" id="PTHR33202:SF8">
    <property type="entry name" value="PEROXIDE-RESPONSIVE REPRESSOR PERR"/>
    <property type="match status" value="1"/>
</dbReference>
<dbReference type="CDD" id="cd07153">
    <property type="entry name" value="Fur_like"/>
    <property type="match status" value="1"/>
</dbReference>
<evidence type="ECO:0000256" key="1">
    <source>
        <dbReference type="ARBA" id="ARBA00007957"/>
    </source>
</evidence>
<dbReference type="GO" id="GO:0045892">
    <property type="term" value="P:negative regulation of DNA-templated transcription"/>
    <property type="evidence" value="ECO:0007669"/>
    <property type="project" value="TreeGrafter"/>
</dbReference>
<organism evidence="7 8">
    <name type="scientific">Convivina intestini</name>
    <dbReference type="NCBI Taxonomy" id="1505726"/>
    <lineage>
        <taxon>Bacteria</taxon>
        <taxon>Bacillati</taxon>
        <taxon>Bacillota</taxon>
        <taxon>Bacilli</taxon>
        <taxon>Lactobacillales</taxon>
        <taxon>Lactobacillaceae</taxon>
        <taxon>Convivina</taxon>
    </lineage>
</organism>
<keyword evidence="4" id="KW-0805">Transcription regulation</keyword>
<dbReference type="RefSeq" id="WP_089937963.1">
    <property type="nucleotide sequence ID" value="NZ_CAKOEX010000002.1"/>
</dbReference>
<dbReference type="GO" id="GO:1900376">
    <property type="term" value="P:regulation of secondary metabolite biosynthetic process"/>
    <property type="evidence" value="ECO:0007669"/>
    <property type="project" value="TreeGrafter"/>
</dbReference>
<proteinExistence type="inferred from homology"/>
<dbReference type="SUPFAM" id="SSF46785">
    <property type="entry name" value="Winged helix' DNA-binding domain"/>
    <property type="match status" value="1"/>
</dbReference>
<keyword evidence="5" id="KW-0238">DNA-binding</keyword>
<accession>A0A2U1DCL1</accession>
<keyword evidence="2" id="KW-0678">Repressor</keyword>
<dbReference type="InterPro" id="IPR036390">
    <property type="entry name" value="WH_DNA-bd_sf"/>
</dbReference>
<keyword evidence="3" id="KW-0862">Zinc</keyword>
<dbReference type="AlphaFoldDB" id="A0A2U1DCL1"/>
<dbReference type="Gene3D" id="1.10.10.10">
    <property type="entry name" value="Winged helix-like DNA-binding domain superfamily/Winged helix DNA-binding domain"/>
    <property type="match status" value="1"/>
</dbReference>
<dbReference type="EMBL" id="QEKT01000002">
    <property type="protein sequence ID" value="PVY85424.1"/>
    <property type="molecule type" value="Genomic_DNA"/>
</dbReference>
<dbReference type="PANTHER" id="PTHR33202">
    <property type="entry name" value="ZINC UPTAKE REGULATION PROTEIN"/>
    <property type="match status" value="1"/>
</dbReference>
<dbReference type="GO" id="GO:0003700">
    <property type="term" value="F:DNA-binding transcription factor activity"/>
    <property type="evidence" value="ECO:0007669"/>
    <property type="project" value="InterPro"/>
</dbReference>
<evidence type="ECO:0000256" key="5">
    <source>
        <dbReference type="ARBA" id="ARBA00023125"/>
    </source>
</evidence>
<keyword evidence="6" id="KW-0804">Transcription</keyword>
<dbReference type="Gene3D" id="3.30.1490.190">
    <property type="match status" value="1"/>
</dbReference>
<dbReference type="InterPro" id="IPR043135">
    <property type="entry name" value="Fur_C"/>
</dbReference>
<sequence>MAIDIPALLQKHSLKVTQQRLALLGYLVTHETHPTAEMIHAELPEISLATIYNTLDKLVEVGLVVIIEGTADGKRHYDFYGEPHYHIINTKTQEIFDANNFDVQPLLQAGREATGLDITDYHIELYGVDPKDAE</sequence>
<dbReference type="OrthoDB" id="8659436at2"/>
<dbReference type="GO" id="GO:0008270">
    <property type="term" value="F:zinc ion binding"/>
    <property type="evidence" value="ECO:0007669"/>
    <property type="project" value="TreeGrafter"/>
</dbReference>
<evidence type="ECO:0000256" key="4">
    <source>
        <dbReference type="ARBA" id="ARBA00023015"/>
    </source>
</evidence>
<reference evidence="7 8" key="1">
    <citation type="submission" date="2018-04" db="EMBL/GenBank/DDBJ databases">
        <title>Genomic Encyclopedia of Type Strains, Phase IV (KMG-IV): sequencing the most valuable type-strain genomes for metagenomic binning, comparative biology and taxonomic classification.</title>
        <authorList>
            <person name="Goeker M."/>
        </authorList>
    </citation>
    <scope>NUCLEOTIDE SEQUENCE [LARGE SCALE GENOMIC DNA]</scope>
    <source>
        <strain evidence="7 8">DSM 28795</strain>
    </source>
</reference>
<keyword evidence="8" id="KW-1185">Reference proteome</keyword>
<evidence type="ECO:0000256" key="2">
    <source>
        <dbReference type="ARBA" id="ARBA00022491"/>
    </source>
</evidence>
<comment type="caution">
    <text evidence="7">The sequence shown here is derived from an EMBL/GenBank/DDBJ whole genome shotgun (WGS) entry which is preliminary data.</text>
</comment>
<protein>
    <submittedName>
        <fullName evidence="7">Fur family peroxide stress response transcriptional regulator</fullName>
    </submittedName>
</protein>
<evidence type="ECO:0000256" key="3">
    <source>
        <dbReference type="ARBA" id="ARBA00022833"/>
    </source>
</evidence>
<dbReference type="Pfam" id="PF01475">
    <property type="entry name" value="FUR"/>
    <property type="match status" value="1"/>
</dbReference>
<evidence type="ECO:0000313" key="7">
    <source>
        <dbReference type="EMBL" id="PVY85424.1"/>
    </source>
</evidence>
<evidence type="ECO:0000256" key="6">
    <source>
        <dbReference type="ARBA" id="ARBA00023163"/>
    </source>
</evidence>
<evidence type="ECO:0000313" key="8">
    <source>
        <dbReference type="Proteomes" id="UP000245433"/>
    </source>
</evidence>
<dbReference type="GO" id="GO:0000976">
    <property type="term" value="F:transcription cis-regulatory region binding"/>
    <property type="evidence" value="ECO:0007669"/>
    <property type="project" value="TreeGrafter"/>
</dbReference>
<name>A0A2U1DCL1_9LACO</name>
<comment type="similarity">
    <text evidence="1">Belongs to the Fur family.</text>
</comment>
<dbReference type="Proteomes" id="UP000245433">
    <property type="component" value="Unassembled WGS sequence"/>
</dbReference>
<dbReference type="InterPro" id="IPR002481">
    <property type="entry name" value="FUR"/>
</dbReference>
<dbReference type="InterPro" id="IPR036388">
    <property type="entry name" value="WH-like_DNA-bd_sf"/>
</dbReference>